<accession>A0A0P6XB62</accession>
<dbReference type="AlphaFoldDB" id="A0A0P6XB62"/>
<dbReference type="Proteomes" id="UP000050417">
    <property type="component" value="Unassembled WGS sequence"/>
</dbReference>
<proteinExistence type="predicted"/>
<feature type="domain" description="Actin-like protein N-terminal" evidence="1">
    <location>
        <begin position="8"/>
        <end position="166"/>
    </location>
</feature>
<dbReference type="RefSeq" id="WP_075061408.1">
    <property type="nucleotide sequence ID" value="NZ_LGCL01000012.1"/>
</dbReference>
<comment type="caution">
    <text evidence="2">The sequence shown here is derived from an EMBL/GenBank/DDBJ whole genome shotgun (WGS) entry which is preliminary data.</text>
</comment>
<sequence>MTETMNFGLDLGMGALKLHGNQQSIQLISQVAVNNGPLVGRMLGLGSSRLPLRIALPSRSTFFVDSGAHDSGRPVENLSMDRFAGSPEMLALFYGAFTRLIQRSGDISQPVSITCGLPLDTLSGEEARTTVESIQRWMKADHIWKANDQENHLNVTEVRVTSQPAGALFDYVLDDEGKIVPERRSAYTQEVGIVSIGMNTTELLVVREKVPVQRFTGASTTGVRRLLELVNGQQLYSLGELDTLLRANKLDISQALPIWEREVTGEIEKRWGKAWRRFTAVILVGGGAILLKNSLPYFFNGKGILTDDPVQSIARGLWKLSLFQNHNRKN</sequence>
<evidence type="ECO:0000313" key="3">
    <source>
        <dbReference type="Proteomes" id="UP000050417"/>
    </source>
</evidence>
<dbReference type="InterPro" id="IPR040607">
    <property type="entry name" value="ALP_N"/>
</dbReference>
<keyword evidence="3" id="KW-1185">Reference proteome</keyword>
<gene>
    <name evidence="2" type="ORF">ADN00_02630</name>
</gene>
<evidence type="ECO:0000259" key="1">
    <source>
        <dbReference type="Pfam" id="PF17989"/>
    </source>
</evidence>
<dbReference type="InterPro" id="IPR043129">
    <property type="entry name" value="ATPase_NBD"/>
</dbReference>
<dbReference type="Pfam" id="PF17989">
    <property type="entry name" value="ALP_N"/>
    <property type="match status" value="1"/>
</dbReference>
<evidence type="ECO:0000313" key="2">
    <source>
        <dbReference type="EMBL" id="KPL79429.1"/>
    </source>
</evidence>
<reference evidence="2 3" key="1">
    <citation type="submission" date="2015-07" db="EMBL/GenBank/DDBJ databases">
        <title>Genome sequence of Ornatilinea apprima DSM 23815.</title>
        <authorList>
            <person name="Hemp J."/>
            <person name="Ward L.M."/>
            <person name="Pace L.A."/>
            <person name="Fischer W.W."/>
        </authorList>
    </citation>
    <scope>NUCLEOTIDE SEQUENCE [LARGE SCALE GENOMIC DNA]</scope>
    <source>
        <strain evidence="2 3">P3M-1</strain>
    </source>
</reference>
<dbReference type="OrthoDB" id="143284at2"/>
<dbReference type="SUPFAM" id="SSF53067">
    <property type="entry name" value="Actin-like ATPase domain"/>
    <property type="match status" value="2"/>
</dbReference>
<dbReference type="EMBL" id="LGCL01000012">
    <property type="protein sequence ID" value="KPL79429.1"/>
    <property type="molecule type" value="Genomic_DNA"/>
</dbReference>
<protein>
    <recommendedName>
        <fullName evidence="1">Actin-like protein N-terminal domain-containing protein</fullName>
    </recommendedName>
</protein>
<organism evidence="2 3">
    <name type="scientific">Ornatilinea apprima</name>
    <dbReference type="NCBI Taxonomy" id="1134406"/>
    <lineage>
        <taxon>Bacteria</taxon>
        <taxon>Bacillati</taxon>
        <taxon>Chloroflexota</taxon>
        <taxon>Anaerolineae</taxon>
        <taxon>Anaerolineales</taxon>
        <taxon>Anaerolineaceae</taxon>
        <taxon>Ornatilinea</taxon>
    </lineage>
</organism>
<dbReference type="Gene3D" id="3.30.420.40">
    <property type="match status" value="2"/>
</dbReference>
<name>A0A0P6XB62_9CHLR</name>
<dbReference type="STRING" id="1134406.ADN00_02630"/>